<evidence type="ECO:0000313" key="3">
    <source>
        <dbReference type="Proteomes" id="UP001233999"/>
    </source>
</evidence>
<evidence type="ECO:0000313" key="2">
    <source>
        <dbReference type="EMBL" id="KAJ9578916.1"/>
    </source>
</evidence>
<comment type="caution">
    <text evidence="2">The sequence shown here is derived from an EMBL/GenBank/DDBJ whole genome shotgun (WGS) entry which is preliminary data.</text>
</comment>
<keyword evidence="3" id="KW-1185">Reference proteome</keyword>
<keyword evidence="1" id="KW-0472">Membrane</keyword>
<organism evidence="2 3">
    <name type="scientific">Diploptera punctata</name>
    <name type="common">Pacific beetle cockroach</name>
    <dbReference type="NCBI Taxonomy" id="6984"/>
    <lineage>
        <taxon>Eukaryota</taxon>
        <taxon>Metazoa</taxon>
        <taxon>Ecdysozoa</taxon>
        <taxon>Arthropoda</taxon>
        <taxon>Hexapoda</taxon>
        <taxon>Insecta</taxon>
        <taxon>Pterygota</taxon>
        <taxon>Neoptera</taxon>
        <taxon>Polyneoptera</taxon>
        <taxon>Dictyoptera</taxon>
        <taxon>Blattodea</taxon>
        <taxon>Blaberoidea</taxon>
        <taxon>Blaberidae</taxon>
        <taxon>Diplopterinae</taxon>
        <taxon>Diploptera</taxon>
    </lineage>
</organism>
<reference evidence="2" key="2">
    <citation type="submission" date="2023-05" db="EMBL/GenBank/DDBJ databases">
        <authorList>
            <person name="Fouks B."/>
        </authorList>
    </citation>
    <scope>NUCLEOTIDE SEQUENCE</scope>
    <source>
        <strain evidence="2">Stay&amp;Tobe</strain>
        <tissue evidence="2">Testes</tissue>
    </source>
</reference>
<feature type="non-terminal residue" evidence="2">
    <location>
        <position position="1"/>
    </location>
</feature>
<dbReference type="Proteomes" id="UP001233999">
    <property type="component" value="Unassembled WGS sequence"/>
</dbReference>
<gene>
    <name evidence="2" type="ORF">L9F63_004873</name>
</gene>
<dbReference type="AlphaFoldDB" id="A0AAD7ZE99"/>
<keyword evidence="1" id="KW-1133">Transmembrane helix</keyword>
<accession>A0AAD7ZE99</accession>
<evidence type="ECO:0000256" key="1">
    <source>
        <dbReference type="SAM" id="Phobius"/>
    </source>
</evidence>
<dbReference type="EMBL" id="JASPKZ010008855">
    <property type="protein sequence ID" value="KAJ9578916.1"/>
    <property type="molecule type" value="Genomic_DNA"/>
</dbReference>
<feature type="transmembrane region" description="Helical" evidence="1">
    <location>
        <begin position="39"/>
        <end position="59"/>
    </location>
</feature>
<name>A0AAD7ZE99_DIPPU</name>
<reference evidence="2" key="1">
    <citation type="journal article" date="2023" name="IScience">
        <title>Live-bearing cockroach genome reveals convergent evolutionary mechanisms linked to viviparity in insects and beyond.</title>
        <authorList>
            <person name="Fouks B."/>
            <person name="Harrison M.C."/>
            <person name="Mikhailova A.A."/>
            <person name="Marchal E."/>
            <person name="English S."/>
            <person name="Carruthers M."/>
            <person name="Jennings E.C."/>
            <person name="Chiamaka E.L."/>
            <person name="Frigard R.A."/>
            <person name="Pippel M."/>
            <person name="Attardo G.M."/>
            <person name="Benoit J.B."/>
            <person name="Bornberg-Bauer E."/>
            <person name="Tobe S.S."/>
        </authorList>
    </citation>
    <scope>NUCLEOTIDE SEQUENCE</scope>
    <source>
        <strain evidence="2">Stay&amp;Tobe</strain>
    </source>
</reference>
<protein>
    <submittedName>
        <fullName evidence="2">Uncharacterized protein</fullName>
    </submittedName>
</protein>
<proteinExistence type="predicted"/>
<keyword evidence="1" id="KW-0812">Transmembrane</keyword>
<feature type="non-terminal residue" evidence="2">
    <location>
        <position position="80"/>
    </location>
</feature>
<sequence length="80" mass="9329">VFHYNHSIFMLCFADLLGNYRCGVAMEMENKVYTLKKSLVVLSMMTIFLCSPWLTNLYAGQQALTPTLLYFLELIHLFRT</sequence>